<dbReference type="EMBL" id="FOLM01000016">
    <property type="protein sequence ID" value="SFD46826.1"/>
    <property type="molecule type" value="Genomic_DNA"/>
</dbReference>
<name>A0A1I1SK43_9ACTN</name>
<organism evidence="1 2">
    <name type="scientific">Streptomyces aidingensis</name>
    <dbReference type="NCBI Taxonomy" id="910347"/>
    <lineage>
        <taxon>Bacteria</taxon>
        <taxon>Bacillati</taxon>
        <taxon>Actinomycetota</taxon>
        <taxon>Actinomycetes</taxon>
        <taxon>Kitasatosporales</taxon>
        <taxon>Streptomycetaceae</taxon>
        <taxon>Streptomyces</taxon>
    </lineage>
</organism>
<evidence type="ECO:0000313" key="1">
    <source>
        <dbReference type="EMBL" id="SFD46826.1"/>
    </source>
</evidence>
<proteinExistence type="predicted"/>
<dbReference type="Proteomes" id="UP000199207">
    <property type="component" value="Unassembled WGS sequence"/>
</dbReference>
<accession>A0A1I1SK43</accession>
<dbReference type="STRING" id="910347.SAMN05421773_11667"/>
<dbReference type="OrthoDB" id="1550909at2"/>
<reference evidence="1 2" key="1">
    <citation type="submission" date="2016-10" db="EMBL/GenBank/DDBJ databases">
        <authorList>
            <person name="de Groot N.N."/>
        </authorList>
    </citation>
    <scope>NUCLEOTIDE SEQUENCE [LARGE SCALE GENOMIC DNA]</scope>
    <source>
        <strain evidence="1 2">CGMCC 4.5739</strain>
    </source>
</reference>
<protein>
    <submittedName>
        <fullName evidence="1">Uncharacterized protein</fullName>
    </submittedName>
</protein>
<gene>
    <name evidence="1" type="ORF">SAMN05421773_11667</name>
</gene>
<sequence length="182" mass="18581">MSVPRLRPAALLVGPGASAGERRVTAVTAGCGAFTAVAWPAWQGGAGWHWWQYAVVALDLFGGAAANATDAARRWWHRPGRGARHRLGFVVAHGQPFVLALTVPGYGWATAAATHGAVLAAAVAVTAAPGPLRRPVAHGAAALVTAGLLLIPPDAGPYLAWVAPVLAVKLLLAHLLPEGAGR</sequence>
<evidence type="ECO:0000313" key="2">
    <source>
        <dbReference type="Proteomes" id="UP000199207"/>
    </source>
</evidence>
<keyword evidence="2" id="KW-1185">Reference proteome</keyword>
<dbReference type="AlphaFoldDB" id="A0A1I1SK43"/>
<dbReference type="RefSeq" id="WP_093840923.1">
    <property type="nucleotide sequence ID" value="NZ_FOLM01000016.1"/>
</dbReference>